<dbReference type="InterPro" id="IPR000595">
    <property type="entry name" value="cNMP-bd_dom"/>
</dbReference>
<evidence type="ECO:0000256" key="2">
    <source>
        <dbReference type="ARBA" id="ARBA00023125"/>
    </source>
</evidence>
<protein>
    <submittedName>
        <fullName evidence="6">Anaerobic regulatory protein</fullName>
    </submittedName>
</protein>
<dbReference type="InterPro" id="IPR018490">
    <property type="entry name" value="cNMP-bd_dom_sf"/>
</dbReference>
<dbReference type="GO" id="GO:0003677">
    <property type="term" value="F:DNA binding"/>
    <property type="evidence" value="ECO:0007669"/>
    <property type="project" value="UniProtKB-KW"/>
</dbReference>
<evidence type="ECO:0000313" key="6">
    <source>
        <dbReference type="EMBL" id="KZL91531.1"/>
    </source>
</evidence>
<dbReference type="SUPFAM" id="SSF51206">
    <property type="entry name" value="cAMP-binding domain-like"/>
    <property type="match status" value="1"/>
</dbReference>
<dbReference type="SMART" id="SM00419">
    <property type="entry name" value="HTH_CRP"/>
    <property type="match status" value="1"/>
</dbReference>
<gene>
    <name evidence="6" type="primary">fnr_2</name>
    <name evidence="6" type="ORF">CLMAG_32900</name>
</gene>
<comment type="caution">
    <text evidence="6">The sequence shown here is derived from an EMBL/GenBank/DDBJ whole genome shotgun (WGS) entry which is preliminary data.</text>
</comment>
<feature type="domain" description="HTH crp-type" evidence="5">
    <location>
        <begin position="144"/>
        <end position="212"/>
    </location>
</feature>
<evidence type="ECO:0000259" key="5">
    <source>
        <dbReference type="PROSITE" id="PS51063"/>
    </source>
</evidence>
<evidence type="ECO:0000259" key="4">
    <source>
        <dbReference type="PROSITE" id="PS50042"/>
    </source>
</evidence>
<dbReference type="EMBL" id="LWAE01000003">
    <property type="protein sequence ID" value="KZL91531.1"/>
    <property type="molecule type" value="Genomic_DNA"/>
</dbReference>
<dbReference type="SMART" id="SM00100">
    <property type="entry name" value="cNMP"/>
    <property type="match status" value="1"/>
</dbReference>
<keyword evidence="1" id="KW-0805">Transcription regulation</keyword>
<dbReference type="STRING" id="1121326.CLMAG_32900"/>
<dbReference type="InterPro" id="IPR012318">
    <property type="entry name" value="HTH_CRP"/>
</dbReference>
<dbReference type="PROSITE" id="PS51063">
    <property type="entry name" value="HTH_CRP_2"/>
    <property type="match status" value="1"/>
</dbReference>
<organism evidence="6 7">
    <name type="scientific">Clostridium magnum DSM 2767</name>
    <dbReference type="NCBI Taxonomy" id="1121326"/>
    <lineage>
        <taxon>Bacteria</taxon>
        <taxon>Bacillati</taxon>
        <taxon>Bacillota</taxon>
        <taxon>Clostridia</taxon>
        <taxon>Eubacteriales</taxon>
        <taxon>Clostridiaceae</taxon>
        <taxon>Clostridium</taxon>
    </lineage>
</organism>
<dbReference type="InterPro" id="IPR036390">
    <property type="entry name" value="WH_DNA-bd_sf"/>
</dbReference>
<dbReference type="SUPFAM" id="SSF46785">
    <property type="entry name" value="Winged helix' DNA-binding domain"/>
    <property type="match status" value="1"/>
</dbReference>
<dbReference type="Gene3D" id="2.60.120.10">
    <property type="entry name" value="Jelly Rolls"/>
    <property type="match status" value="1"/>
</dbReference>
<dbReference type="GO" id="GO:0005829">
    <property type="term" value="C:cytosol"/>
    <property type="evidence" value="ECO:0007669"/>
    <property type="project" value="TreeGrafter"/>
</dbReference>
<dbReference type="PATRIC" id="fig|1121326.3.peg.3324"/>
<evidence type="ECO:0000256" key="3">
    <source>
        <dbReference type="ARBA" id="ARBA00023163"/>
    </source>
</evidence>
<dbReference type="CDD" id="cd00038">
    <property type="entry name" value="CAP_ED"/>
    <property type="match status" value="1"/>
</dbReference>
<dbReference type="RefSeq" id="WP_242873048.1">
    <property type="nucleotide sequence ID" value="NZ_FQXL01000005.1"/>
</dbReference>
<proteinExistence type="predicted"/>
<evidence type="ECO:0000313" key="7">
    <source>
        <dbReference type="Proteomes" id="UP000076603"/>
    </source>
</evidence>
<dbReference type="Pfam" id="PF00027">
    <property type="entry name" value="cNMP_binding"/>
    <property type="match status" value="1"/>
</dbReference>
<keyword evidence="2" id="KW-0238">DNA-binding</keyword>
<reference evidence="6 7" key="1">
    <citation type="submission" date="2016-04" db="EMBL/GenBank/DDBJ databases">
        <title>Genome sequence of Clostridium magnum DSM 2767.</title>
        <authorList>
            <person name="Poehlein A."/>
            <person name="Uhlig R."/>
            <person name="Fischer R."/>
            <person name="Bahl H."/>
            <person name="Daniel R."/>
        </authorList>
    </citation>
    <scope>NUCLEOTIDE SEQUENCE [LARGE SCALE GENOMIC DNA]</scope>
    <source>
        <strain evidence="6 7">DSM 2767</strain>
    </source>
</reference>
<sequence length="213" mass="24601">MISNISLFKSFAKEELIKVFDTCKHNIKKYEKDHVIHLENYICDNIDIILEGKVSVQKIDENGSVLTINVFSDRDILGENLIFSSRSYYPMTITSMSDVTILHIQKESILDLCEKNPVFMLNLITAISDKTIILTDKINSITLKTIRQCIIDFLKYEYQIQKSDVIKLGISKKDLAERLGIQRTSLSRELNKMREDGLLEYDAKTITLKKLIF</sequence>
<feature type="domain" description="Cyclic nucleotide-binding" evidence="4">
    <location>
        <begin position="7"/>
        <end position="112"/>
    </location>
</feature>
<keyword evidence="7" id="KW-1185">Reference proteome</keyword>
<evidence type="ECO:0000256" key="1">
    <source>
        <dbReference type="ARBA" id="ARBA00023015"/>
    </source>
</evidence>
<dbReference type="AlphaFoldDB" id="A0A168DVU2"/>
<keyword evidence="3" id="KW-0804">Transcription</keyword>
<dbReference type="PANTHER" id="PTHR24567">
    <property type="entry name" value="CRP FAMILY TRANSCRIPTIONAL REGULATORY PROTEIN"/>
    <property type="match status" value="1"/>
</dbReference>
<dbReference type="GO" id="GO:0003700">
    <property type="term" value="F:DNA-binding transcription factor activity"/>
    <property type="evidence" value="ECO:0007669"/>
    <property type="project" value="TreeGrafter"/>
</dbReference>
<dbReference type="Pfam" id="PF13545">
    <property type="entry name" value="HTH_Crp_2"/>
    <property type="match status" value="1"/>
</dbReference>
<dbReference type="PANTHER" id="PTHR24567:SF58">
    <property type="entry name" value="CYCLIC AMP-BINDING REGULATORY PROTEIN"/>
    <property type="match status" value="1"/>
</dbReference>
<dbReference type="Proteomes" id="UP000076603">
    <property type="component" value="Unassembled WGS sequence"/>
</dbReference>
<dbReference type="PROSITE" id="PS50042">
    <property type="entry name" value="CNMP_BINDING_3"/>
    <property type="match status" value="1"/>
</dbReference>
<dbReference type="InterPro" id="IPR014710">
    <property type="entry name" value="RmlC-like_jellyroll"/>
</dbReference>
<name>A0A168DVU2_9CLOT</name>
<accession>A0A168DVU2</accession>
<dbReference type="InterPro" id="IPR050397">
    <property type="entry name" value="Env_Response_Regulators"/>
</dbReference>